<feature type="region of interest" description="Disordered" evidence="1">
    <location>
        <begin position="34"/>
        <end position="58"/>
    </location>
</feature>
<dbReference type="Proteomes" id="UP000824890">
    <property type="component" value="Unassembled WGS sequence"/>
</dbReference>
<feature type="non-terminal residue" evidence="2">
    <location>
        <position position="187"/>
    </location>
</feature>
<evidence type="ECO:0000313" key="2">
    <source>
        <dbReference type="EMBL" id="KAH0852064.1"/>
    </source>
</evidence>
<evidence type="ECO:0000256" key="1">
    <source>
        <dbReference type="SAM" id="MobiDB-lite"/>
    </source>
</evidence>
<accession>A0ABQ7X7X0</accession>
<gene>
    <name evidence="2" type="ORF">HID58_094245</name>
</gene>
<protein>
    <submittedName>
        <fullName evidence="2">Uncharacterized protein</fullName>
    </submittedName>
</protein>
<comment type="caution">
    <text evidence="2">The sequence shown here is derived from an EMBL/GenBank/DDBJ whole genome shotgun (WGS) entry which is preliminary data.</text>
</comment>
<evidence type="ECO:0000313" key="3">
    <source>
        <dbReference type="Proteomes" id="UP000824890"/>
    </source>
</evidence>
<proteinExistence type="predicted"/>
<keyword evidence="3" id="KW-1185">Reference proteome</keyword>
<organism evidence="2 3">
    <name type="scientific">Brassica napus</name>
    <name type="common">Rape</name>
    <dbReference type="NCBI Taxonomy" id="3708"/>
    <lineage>
        <taxon>Eukaryota</taxon>
        <taxon>Viridiplantae</taxon>
        <taxon>Streptophyta</taxon>
        <taxon>Embryophyta</taxon>
        <taxon>Tracheophyta</taxon>
        <taxon>Spermatophyta</taxon>
        <taxon>Magnoliopsida</taxon>
        <taxon>eudicotyledons</taxon>
        <taxon>Gunneridae</taxon>
        <taxon>Pentapetalae</taxon>
        <taxon>rosids</taxon>
        <taxon>malvids</taxon>
        <taxon>Brassicales</taxon>
        <taxon>Brassicaceae</taxon>
        <taxon>Brassiceae</taxon>
        <taxon>Brassica</taxon>
    </lineage>
</organism>
<reference evidence="2 3" key="1">
    <citation type="submission" date="2021-05" db="EMBL/GenBank/DDBJ databases">
        <title>Genome Assembly of Synthetic Allotetraploid Brassica napus Reveals Homoeologous Exchanges between Subgenomes.</title>
        <authorList>
            <person name="Davis J.T."/>
        </authorList>
    </citation>
    <scope>NUCLEOTIDE SEQUENCE [LARGE SCALE GENOMIC DNA]</scope>
    <source>
        <strain evidence="3">cv. Da-Ae</strain>
        <tissue evidence="2">Seedling</tissue>
    </source>
</reference>
<dbReference type="EMBL" id="JAGKQM010001279">
    <property type="protein sequence ID" value="KAH0852064.1"/>
    <property type="molecule type" value="Genomic_DNA"/>
</dbReference>
<sequence length="187" mass="20771">MRTHPEPIFFLPSEAELSNAWIPQLSPDATAAAAAAAAQHEWPPHHLQPPHSHGNNQGQQMLNQLLQEISENGPSLQQQQAFQVRVVVATITQRETQLPPLPASQEEEEAEFQAETTVSKQSSQTTTIIICQKIYQSQNYLMISQKTPSSTTVIFMVACSLCNIPKETEVGTLSSLLFGMRFDICTW</sequence>
<name>A0ABQ7X7X0_BRANA</name>